<feature type="region of interest" description="Disordered" evidence="8">
    <location>
        <begin position="84"/>
        <end position="153"/>
    </location>
</feature>
<dbReference type="Gene3D" id="4.10.320.10">
    <property type="entry name" value="E3-binding domain"/>
    <property type="match status" value="1"/>
</dbReference>
<dbReference type="SUPFAM" id="SSF47005">
    <property type="entry name" value="Peripheral subunit-binding domain of 2-oxo acid dehydrogenase complex"/>
    <property type="match status" value="1"/>
</dbReference>
<proteinExistence type="inferred from homology"/>
<dbReference type="SUPFAM" id="SSF52777">
    <property type="entry name" value="CoA-dependent acyltransferases"/>
    <property type="match status" value="1"/>
</dbReference>
<dbReference type="PROSITE" id="PS00189">
    <property type="entry name" value="LIPOYL"/>
    <property type="match status" value="1"/>
</dbReference>
<dbReference type="Gene3D" id="3.30.559.10">
    <property type="entry name" value="Chloramphenicol acetyltransferase-like domain"/>
    <property type="match status" value="1"/>
</dbReference>
<evidence type="ECO:0000256" key="4">
    <source>
        <dbReference type="ARBA" id="ARBA00022679"/>
    </source>
</evidence>
<keyword evidence="6 7" id="KW-0012">Acyltransferase</keyword>
<dbReference type="PANTHER" id="PTHR43178:SF5">
    <property type="entry name" value="LIPOAMIDE ACYLTRANSFERASE COMPONENT OF BRANCHED-CHAIN ALPHA-KETO ACID DEHYDROGENASE COMPLEX, MITOCHONDRIAL"/>
    <property type="match status" value="1"/>
</dbReference>
<protein>
    <recommendedName>
        <fullName evidence="7">Dihydrolipoamide acetyltransferase component of pyruvate dehydrogenase complex</fullName>
        <ecNumber evidence="7">2.3.1.-</ecNumber>
    </recommendedName>
</protein>
<dbReference type="InterPro" id="IPR036625">
    <property type="entry name" value="E3-bd_dom_sf"/>
</dbReference>
<comment type="cofactor">
    <cofactor evidence="1 7">
        <name>(R)-lipoate</name>
        <dbReference type="ChEBI" id="CHEBI:83088"/>
    </cofactor>
</comment>
<evidence type="ECO:0000313" key="12">
    <source>
        <dbReference type="Proteomes" id="UP001191082"/>
    </source>
</evidence>
<organism evidence="11 12">
    <name type="scientific">Arenibacterium halophilum</name>
    <dbReference type="NCBI Taxonomy" id="2583821"/>
    <lineage>
        <taxon>Bacteria</taxon>
        <taxon>Pseudomonadati</taxon>
        <taxon>Pseudomonadota</taxon>
        <taxon>Alphaproteobacteria</taxon>
        <taxon>Rhodobacterales</taxon>
        <taxon>Paracoccaceae</taxon>
        <taxon>Arenibacterium</taxon>
    </lineage>
</organism>
<evidence type="ECO:0000256" key="6">
    <source>
        <dbReference type="ARBA" id="ARBA00023315"/>
    </source>
</evidence>
<evidence type="ECO:0000256" key="2">
    <source>
        <dbReference type="ARBA" id="ARBA00007317"/>
    </source>
</evidence>
<dbReference type="PANTHER" id="PTHR43178">
    <property type="entry name" value="DIHYDROLIPOAMIDE ACETYLTRANSFERASE COMPONENT OF PYRUVATE DEHYDROGENASE COMPLEX"/>
    <property type="match status" value="1"/>
</dbReference>
<dbReference type="SUPFAM" id="SSF51230">
    <property type="entry name" value="Single hybrid motif"/>
    <property type="match status" value="1"/>
</dbReference>
<dbReference type="InterPro" id="IPR001078">
    <property type="entry name" value="2-oxoacid_DH_actylTfrase"/>
</dbReference>
<dbReference type="Pfam" id="PF02817">
    <property type="entry name" value="E3_binding"/>
    <property type="match status" value="1"/>
</dbReference>
<sequence length="432" mass="46629">MAEQTYRLPDIGEGIAEAELADWLVKVGDVVQEDDPICEVTTDKATVEIPASATGRVTWLGGAPGDTIAIGADLIRIETDADAPVPEATPAPEPEPDAKTAPAPEPSPTARPDQKADGKADRKTNARRAPPAKAMATAAGGKPLAAPSVRGRARDEGIDLRRVRGTGPAGRILHEDLDDFLAHGPASLPSTGLIARTGTQDIPVTGVRRAISEKMAEAKRHIPHFSIIEEVEVEALENLRSQLNAQFGDERGKLTLLPFLLRALSEVIRDHPEINAHYDDTNGVITRHDALHAGIATQTDQGLMVPVLRHAEAMTLWDSAAEIRRLSEAARSRRAGPKDLTGSTLTITSLGPLGAVATTPIINRPEVAIVGVNKMMIRPVWNGTEFVPRRMMNLSCSFDHRVVDGWTAAEFVADLKRLLEIPAMLFMEWRND</sequence>
<feature type="domain" description="Lipoyl-binding" evidence="9">
    <location>
        <begin position="3"/>
        <end position="78"/>
    </location>
</feature>
<comment type="subunit">
    <text evidence="3">Forms a 24-polypeptide structural core with octahedral symmetry.</text>
</comment>
<evidence type="ECO:0000313" key="11">
    <source>
        <dbReference type="EMBL" id="TMV08274.1"/>
    </source>
</evidence>
<evidence type="ECO:0000256" key="1">
    <source>
        <dbReference type="ARBA" id="ARBA00001938"/>
    </source>
</evidence>
<feature type="domain" description="Peripheral subunit-binding (PSBD)" evidence="10">
    <location>
        <begin position="144"/>
        <end position="181"/>
    </location>
</feature>
<feature type="compositionally biased region" description="Basic and acidic residues" evidence="8">
    <location>
        <begin position="112"/>
        <end position="124"/>
    </location>
</feature>
<dbReference type="InterPro" id="IPR011053">
    <property type="entry name" value="Single_hybrid_motif"/>
</dbReference>
<evidence type="ECO:0000256" key="7">
    <source>
        <dbReference type="RuleBase" id="RU003423"/>
    </source>
</evidence>
<dbReference type="InterPro" id="IPR003016">
    <property type="entry name" value="2-oxoA_DH_lipoyl-BS"/>
</dbReference>
<feature type="compositionally biased region" description="Low complexity" evidence="8">
    <location>
        <begin position="127"/>
        <end position="142"/>
    </location>
</feature>
<reference evidence="11 12" key="1">
    <citation type="submission" date="2019-05" db="EMBL/GenBank/DDBJ databases">
        <title>Marivita sp. nov. isolated from sea sediment.</title>
        <authorList>
            <person name="Kim W."/>
        </authorList>
    </citation>
    <scope>NUCLEOTIDE SEQUENCE [LARGE SCALE GENOMIC DNA]</scope>
    <source>
        <strain evidence="11 12">CAU 1492</strain>
    </source>
</reference>
<dbReference type="PROSITE" id="PS51826">
    <property type="entry name" value="PSBD"/>
    <property type="match status" value="1"/>
</dbReference>
<accession>A0ABY2WZD3</accession>
<dbReference type="CDD" id="cd06849">
    <property type="entry name" value="lipoyl_domain"/>
    <property type="match status" value="1"/>
</dbReference>
<dbReference type="Pfam" id="PF00198">
    <property type="entry name" value="2-oxoacid_dh"/>
    <property type="match status" value="1"/>
</dbReference>
<dbReference type="InterPro" id="IPR004167">
    <property type="entry name" value="PSBD"/>
</dbReference>
<evidence type="ECO:0000256" key="3">
    <source>
        <dbReference type="ARBA" id="ARBA00011484"/>
    </source>
</evidence>
<dbReference type="InterPro" id="IPR000089">
    <property type="entry name" value="Biotin_lipoyl"/>
</dbReference>
<dbReference type="Proteomes" id="UP001191082">
    <property type="component" value="Unassembled WGS sequence"/>
</dbReference>
<dbReference type="RefSeq" id="WP_138865664.1">
    <property type="nucleotide sequence ID" value="NZ_VCPC01000006.1"/>
</dbReference>
<comment type="caution">
    <text evidence="11">The sequence shown here is derived from an EMBL/GenBank/DDBJ whole genome shotgun (WGS) entry which is preliminary data.</text>
</comment>
<gene>
    <name evidence="11" type="ORF">FGK64_20100</name>
</gene>
<comment type="similarity">
    <text evidence="2 7">Belongs to the 2-oxoacid dehydrogenase family.</text>
</comment>
<evidence type="ECO:0000259" key="9">
    <source>
        <dbReference type="PROSITE" id="PS50968"/>
    </source>
</evidence>
<dbReference type="EMBL" id="VCPC01000006">
    <property type="protein sequence ID" value="TMV08274.1"/>
    <property type="molecule type" value="Genomic_DNA"/>
</dbReference>
<dbReference type="InterPro" id="IPR023213">
    <property type="entry name" value="CAT-like_dom_sf"/>
</dbReference>
<dbReference type="PROSITE" id="PS50968">
    <property type="entry name" value="BIOTINYL_LIPOYL"/>
    <property type="match status" value="1"/>
</dbReference>
<evidence type="ECO:0000259" key="10">
    <source>
        <dbReference type="PROSITE" id="PS51826"/>
    </source>
</evidence>
<dbReference type="InterPro" id="IPR050743">
    <property type="entry name" value="2-oxoacid_DH_E2_comp"/>
</dbReference>
<dbReference type="EC" id="2.3.1.-" evidence="7"/>
<keyword evidence="12" id="KW-1185">Reference proteome</keyword>
<dbReference type="Gene3D" id="2.40.50.100">
    <property type="match status" value="1"/>
</dbReference>
<evidence type="ECO:0000256" key="5">
    <source>
        <dbReference type="ARBA" id="ARBA00022823"/>
    </source>
</evidence>
<evidence type="ECO:0000256" key="8">
    <source>
        <dbReference type="SAM" id="MobiDB-lite"/>
    </source>
</evidence>
<dbReference type="Pfam" id="PF00364">
    <property type="entry name" value="Biotin_lipoyl"/>
    <property type="match status" value="1"/>
</dbReference>
<name>A0ABY2WZD3_9RHOB</name>
<keyword evidence="4 7" id="KW-0808">Transferase</keyword>
<keyword evidence="5 7" id="KW-0450">Lipoyl</keyword>